<dbReference type="InterPro" id="IPR002575">
    <property type="entry name" value="Aminoglycoside_PTrfase"/>
</dbReference>
<dbReference type="Pfam" id="PF01636">
    <property type="entry name" value="APH"/>
    <property type="match status" value="1"/>
</dbReference>
<dbReference type="Proteomes" id="UP000050509">
    <property type="component" value="Unassembled WGS sequence"/>
</dbReference>
<feature type="domain" description="Aminoglycoside phosphotransferase" evidence="1">
    <location>
        <begin position="15"/>
        <end position="193"/>
    </location>
</feature>
<evidence type="ECO:0000259" key="1">
    <source>
        <dbReference type="Pfam" id="PF01636"/>
    </source>
</evidence>
<dbReference type="AlphaFoldDB" id="A0A0P9F9W1"/>
<sequence length="246" mass="27527">MLKRIKETSLENNHSPQLIQWIADFTTQLTTPGCRLPQPIATIDGRWITDTGWTAWTFLEGQHARPNDVPICIDGIVALHHALQAIPKHPLMDDNRTPWGKAHTWCFGAQPAGVQPQLQPLIQQLYALRQPIGTSPSQLIHGDLNPENMLIASDLPPAFLDLSPFWAPAAFALAIFANWIGPRRGDIAVLQHFEHITDFKQLLIRAAIRMLLVMAVIDDLADWETASEKHAAELVIQYVQNDSEPP</sequence>
<gene>
    <name evidence="2" type="ORF">SE17_09625</name>
</gene>
<dbReference type="InterPro" id="IPR011009">
    <property type="entry name" value="Kinase-like_dom_sf"/>
</dbReference>
<keyword evidence="3" id="KW-1185">Reference proteome</keyword>
<proteinExistence type="predicted"/>
<organism evidence="2 3">
    <name type="scientific">Kouleothrix aurantiaca</name>
    <dbReference type="NCBI Taxonomy" id="186479"/>
    <lineage>
        <taxon>Bacteria</taxon>
        <taxon>Bacillati</taxon>
        <taxon>Chloroflexota</taxon>
        <taxon>Chloroflexia</taxon>
        <taxon>Chloroflexales</taxon>
        <taxon>Roseiflexineae</taxon>
        <taxon>Roseiflexaceae</taxon>
        <taxon>Kouleothrix</taxon>
    </lineage>
</organism>
<dbReference type="EMBL" id="LJCR01000256">
    <property type="protein sequence ID" value="KPV53444.1"/>
    <property type="molecule type" value="Genomic_DNA"/>
</dbReference>
<accession>A0A0P9F9W1</accession>
<reference evidence="2 3" key="1">
    <citation type="submission" date="2015-09" db="EMBL/GenBank/DDBJ databases">
        <title>Draft genome sequence of Kouleothrix aurantiaca JCM 19913.</title>
        <authorList>
            <person name="Hemp J."/>
        </authorList>
    </citation>
    <scope>NUCLEOTIDE SEQUENCE [LARGE SCALE GENOMIC DNA]</scope>
    <source>
        <strain evidence="2 3">COM-B</strain>
    </source>
</reference>
<evidence type="ECO:0000313" key="2">
    <source>
        <dbReference type="EMBL" id="KPV53444.1"/>
    </source>
</evidence>
<evidence type="ECO:0000313" key="3">
    <source>
        <dbReference type="Proteomes" id="UP000050509"/>
    </source>
</evidence>
<protein>
    <recommendedName>
        <fullName evidence="1">Aminoglycoside phosphotransferase domain-containing protein</fullName>
    </recommendedName>
</protein>
<comment type="caution">
    <text evidence="2">The sequence shown here is derived from an EMBL/GenBank/DDBJ whole genome shotgun (WGS) entry which is preliminary data.</text>
</comment>
<dbReference type="SUPFAM" id="SSF56112">
    <property type="entry name" value="Protein kinase-like (PK-like)"/>
    <property type="match status" value="1"/>
</dbReference>
<name>A0A0P9F9W1_9CHLR</name>